<keyword evidence="5" id="KW-1185">Reference proteome</keyword>
<dbReference type="GO" id="GO:0043171">
    <property type="term" value="P:peptide catabolic process"/>
    <property type="evidence" value="ECO:0007669"/>
    <property type="project" value="TreeGrafter"/>
</dbReference>
<name>A0AAV8Z142_9CUCU</name>
<dbReference type="PANTHER" id="PTHR11533:SF276">
    <property type="entry name" value="GLUTAMYL AMINOPEPTIDASE"/>
    <property type="match status" value="1"/>
</dbReference>
<gene>
    <name evidence="4" type="ORF">NQ314_006653</name>
</gene>
<dbReference type="GO" id="GO:0005737">
    <property type="term" value="C:cytoplasm"/>
    <property type="evidence" value="ECO:0007669"/>
    <property type="project" value="TreeGrafter"/>
</dbReference>
<dbReference type="InterPro" id="IPR024571">
    <property type="entry name" value="ERAP1-like_C_dom"/>
</dbReference>
<dbReference type="EMBL" id="JANEYF010001808">
    <property type="protein sequence ID" value="KAJ8956778.1"/>
    <property type="molecule type" value="Genomic_DNA"/>
</dbReference>
<dbReference type="Pfam" id="PF11838">
    <property type="entry name" value="ERAP1_C"/>
    <property type="match status" value="1"/>
</dbReference>
<feature type="domain" description="ERAP1-like C-terminal" evidence="3">
    <location>
        <begin position="13"/>
        <end position="108"/>
    </location>
</feature>
<dbReference type="Proteomes" id="UP001162156">
    <property type="component" value="Unassembled WGS sequence"/>
</dbReference>
<dbReference type="GO" id="GO:0042277">
    <property type="term" value="F:peptide binding"/>
    <property type="evidence" value="ECO:0007669"/>
    <property type="project" value="TreeGrafter"/>
</dbReference>
<evidence type="ECO:0000259" key="3">
    <source>
        <dbReference type="Pfam" id="PF11838"/>
    </source>
</evidence>
<comment type="similarity">
    <text evidence="1">Belongs to the peptidase M1 family.</text>
</comment>
<dbReference type="GO" id="GO:0016020">
    <property type="term" value="C:membrane"/>
    <property type="evidence" value="ECO:0007669"/>
    <property type="project" value="TreeGrafter"/>
</dbReference>
<dbReference type="GO" id="GO:0005615">
    <property type="term" value="C:extracellular space"/>
    <property type="evidence" value="ECO:0007669"/>
    <property type="project" value="TreeGrafter"/>
</dbReference>
<dbReference type="PANTHER" id="PTHR11533">
    <property type="entry name" value="PROTEASE M1 ZINC METALLOPROTEASE"/>
    <property type="match status" value="1"/>
</dbReference>
<protein>
    <recommendedName>
        <fullName evidence="3">ERAP1-like C-terminal domain-containing protein</fullName>
    </recommendedName>
</protein>
<dbReference type="InterPro" id="IPR050344">
    <property type="entry name" value="Peptidase_M1_aminopeptidases"/>
</dbReference>
<evidence type="ECO:0000313" key="4">
    <source>
        <dbReference type="EMBL" id="KAJ8956778.1"/>
    </source>
</evidence>
<evidence type="ECO:0000256" key="1">
    <source>
        <dbReference type="ARBA" id="ARBA00010136"/>
    </source>
</evidence>
<comment type="caution">
    <text evidence="4">The sequence shown here is derived from an EMBL/GenBank/DDBJ whole genome shotgun (WGS) entry which is preliminary data.</text>
</comment>
<keyword evidence="2" id="KW-0645">Protease</keyword>
<sequence length="117" mass="13412">MSITIQKPAGATWIKFNYDQIGYYRVNYPEAQWRELSSNFNSLSISDRTHLLEESFSIAEAGQLSYEIPLDLTKNLITEIEYTPWSVASSKLQTILRYLSGSGSAQEETFKVIVHVW</sequence>
<dbReference type="GO" id="GO:0008270">
    <property type="term" value="F:zinc ion binding"/>
    <property type="evidence" value="ECO:0007669"/>
    <property type="project" value="TreeGrafter"/>
</dbReference>
<evidence type="ECO:0000313" key="5">
    <source>
        <dbReference type="Proteomes" id="UP001162156"/>
    </source>
</evidence>
<keyword evidence="2" id="KW-0378">Hydrolase</keyword>
<dbReference type="GO" id="GO:0070006">
    <property type="term" value="F:metalloaminopeptidase activity"/>
    <property type="evidence" value="ECO:0007669"/>
    <property type="project" value="TreeGrafter"/>
</dbReference>
<dbReference type="GO" id="GO:0006508">
    <property type="term" value="P:proteolysis"/>
    <property type="evidence" value="ECO:0007669"/>
    <property type="project" value="TreeGrafter"/>
</dbReference>
<accession>A0AAV8Z142</accession>
<proteinExistence type="inferred from homology"/>
<dbReference type="AlphaFoldDB" id="A0AAV8Z142"/>
<dbReference type="Gene3D" id="1.10.3480.20">
    <property type="match status" value="1"/>
</dbReference>
<organism evidence="4 5">
    <name type="scientific">Rhamnusium bicolor</name>
    <dbReference type="NCBI Taxonomy" id="1586634"/>
    <lineage>
        <taxon>Eukaryota</taxon>
        <taxon>Metazoa</taxon>
        <taxon>Ecdysozoa</taxon>
        <taxon>Arthropoda</taxon>
        <taxon>Hexapoda</taxon>
        <taxon>Insecta</taxon>
        <taxon>Pterygota</taxon>
        <taxon>Neoptera</taxon>
        <taxon>Endopterygota</taxon>
        <taxon>Coleoptera</taxon>
        <taxon>Polyphaga</taxon>
        <taxon>Cucujiformia</taxon>
        <taxon>Chrysomeloidea</taxon>
        <taxon>Cerambycidae</taxon>
        <taxon>Lepturinae</taxon>
        <taxon>Rhagiini</taxon>
        <taxon>Rhamnusium</taxon>
    </lineage>
</organism>
<keyword evidence="2" id="KW-0031">Aminopeptidase</keyword>
<dbReference type="Gene3D" id="2.60.40.1910">
    <property type="match status" value="1"/>
</dbReference>
<evidence type="ECO:0000256" key="2">
    <source>
        <dbReference type="ARBA" id="ARBA00022438"/>
    </source>
</evidence>
<reference evidence="4" key="1">
    <citation type="journal article" date="2023" name="Insect Mol. Biol.">
        <title>Genome sequencing provides insights into the evolution of gene families encoding plant cell wall-degrading enzymes in longhorned beetles.</title>
        <authorList>
            <person name="Shin N.R."/>
            <person name="Okamura Y."/>
            <person name="Kirsch R."/>
            <person name="Pauchet Y."/>
        </authorList>
    </citation>
    <scope>NUCLEOTIDE SEQUENCE</scope>
    <source>
        <strain evidence="4">RBIC_L_NR</strain>
    </source>
</reference>